<dbReference type="PANTHER" id="PTHR43465">
    <property type="entry name" value="DUF1680 DOMAIN PROTEIN (AFU_ORTHOLOGUE AFUA_1G08910)"/>
    <property type="match status" value="1"/>
</dbReference>
<accession>A0A5K7SBW4</accession>
<dbReference type="KEGG" id="anf:AQPE_3223"/>
<reference evidence="3" key="1">
    <citation type="journal article" date="2020" name="Int. J. Syst. Evol. Microbiol.">
        <title>Aquipluma nitroreducens gen. nov. sp. nov., a novel facultatively anaerobic bacterium isolated from a freshwater lake.</title>
        <authorList>
            <person name="Watanabe M."/>
            <person name="Kojima H."/>
            <person name="Fukui M."/>
        </authorList>
    </citation>
    <scope>NUCLEOTIDE SEQUENCE</scope>
    <source>
        <strain evidence="3">MeG22</strain>
    </source>
</reference>
<protein>
    <recommendedName>
        <fullName evidence="5">Glycosyl hydrolase</fullName>
    </recommendedName>
</protein>
<dbReference type="SUPFAM" id="SSF48208">
    <property type="entry name" value="Six-hairpin glycosidases"/>
    <property type="match status" value="1"/>
</dbReference>
<feature type="domain" description="Non-reducing end beta-L-arabinofuranosidase-like GH127 middle" evidence="2">
    <location>
        <begin position="420"/>
        <end position="514"/>
    </location>
</feature>
<evidence type="ECO:0008006" key="5">
    <source>
        <dbReference type="Google" id="ProtNLM"/>
    </source>
</evidence>
<sequence length="631" mass="71472">MKRFSFLILFLIPFFSFSKSKPAQVQPAKTDLIEAWKPSDIQIHGYLGEKIDLCISQRIKKQDVQHLIEPFKTRNETRLWQTEFWGKWILSAIASYEYNHDPEMLTIIRNAVSGLLETQTPDGYISNYSKDAQLQHWDIWGRKYTLLGLLAYYDISADTKALDAAKKLADHLLTQVGPGKADIVKTGNYRGMPSSSILEPMVLLYRHTGESRYLDFAKYIVAQWETTDGPKLISKAQDGVNVADRFPFPKSWWSWDNGQKAYEMMSCYEGLLELYRITGEPTYLKSAEMAVQNIIDTEINVAGSGTAFECFYHGGQRQTEPTYHTMETCVTFTWIKLCNNLLRLTANPMYADQIEKTVYNALLASMKFDGSQIAKYSPLEGMRHEGEEQCGMHINCCNANGPRAFALLPKMALMTGQNEILINLYSQSSATIQLSPKNKVTVSQTTTYPETDQIEISLQPEKPESFTLALRIPAWSNQSSVTVNGIPAEGVQSGSYFRINHEWKKDDKVVLKLDLTGRLILLNGFQAIMRGPVLLARDSRFGDGFVDEAAVIQNKGNRVELAAASKKPDHIWMSFTAPLVLGTDLEGEGRNPKQIHFCDFASAGNTWTYESRYRVWIKQTLNVMNAVYKAY</sequence>
<dbReference type="Pfam" id="PF07944">
    <property type="entry name" value="Beta-AFase-like_GH127_cat"/>
    <property type="match status" value="1"/>
</dbReference>
<name>A0A5K7SBW4_9BACT</name>
<dbReference type="Gene3D" id="1.50.10.20">
    <property type="match status" value="1"/>
</dbReference>
<dbReference type="EMBL" id="AP018694">
    <property type="protein sequence ID" value="BBE19050.1"/>
    <property type="molecule type" value="Genomic_DNA"/>
</dbReference>
<dbReference type="InterPro" id="IPR049046">
    <property type="entry name" value="Beta-AFase-like_GH127_middle"/>
</dbReference>
<feature type="domain" description="Non-reducing end beta-L-arabinofuranosidase-like GH127 catalytic" evidence="1">
    <location>
        <begin position="74"/>
        <end position="407"/>
    </location>
</feature>
<evidence type="ECO:0000259" key="1">
    <source>
        <dbReference type="Pfam" id="PF07944"/>
    </source>
</evidence>
<organism evidence="3 4">
    <name type="scientific">Aquipluma nitroreducens</name>
    <dbReference type="NCBI Taxonomy" id="2010828"/>
    <lineage>
        <taxon>Bacteria</taxon>
        <taxon>Pseudomonadati</taxon>
        <taxon>Bacteroidota</taxon>
        <taxon>Bacteroidia</taxon>
        <taxon>Marinilabiliales</taxon>
        <taxon>Prolixibacteraceae</taxon>
        <taxon>Aquipluma</taxon>
    </lineage>
</organism>
<dbReference type="InterPro" id="IPR012878">
    <property type="entry name" value="Beta-AFase-like_GH127_cat"/>
</dbReference>
<dbReference type="InterPro" id="IPR008928">
    <property type="entry name" value="6-hairpin_glycosidase_sf"/>
</dbReference>
<dbReference type="RefSeq" id="WP_318347323.1">
    <property type="nucleotide sequence ID" value="NZ_AP018694.1"/>
</dbReference>
<proteinExistence type="predicted"/>
<keyword evidence="4" id="KW-1185">Reference proteome</keyword>
<dbReference type="Proteomes" id="UP001193389">
    <property type="component" value="Chromosome"/>
</dbReference>
<dbReference type="PANTHER" id="PTHR43465:SF2">
    <property type="entry name" value="DUF1680 DOMAIN PROTEIN (AFU_ORTHOLOGUE AFUA_1G08910)"/>
    <property type="match status" value="1"/>
</dbReference>
<evidence type="ECO:0000259" key="2">
    <source>
        <dbReference type="Pfam" id="PF20736"/>
    </source>
</evidence>
<dbReference type="Pfam" id="PF20736">
    <property type="entry name" value="Glyco_hydro127M"/>
    <property type="match status" value="1"/>
</dbReference>
<gene>
    <name evidence="3" type="ORF">AQPE_3223</name>
</gene>
<dbReference type="AlphaFoldDB" id="A0A5K7SBW4"/>
<dbReference type="InterPro" id="IPR049174">
    <property type="entry name" value="Beta-AFase-like"/>
</dbReference>
<dbReference type="GO" id="GO:0005975">
    <property type="term" value="P:carbohydrate metabolic process"/>
    <property type="evidence" value="ECO:0007669"/>
    <property type="project" value="InterPro"/>
</dbReference>
<evidence type="ECO:0000313" key="3">
    <source>
        <dbReference type="EMBL" id="BBE19050.1"/>
    </source>
</evidence>
<evidence type="ECO:0000313" key="4">
    <source>
        <dbReference type="Proteomes" id="UP001193389"/>
    </source>
</evidence>